<keyword evidence="2" id="KW-0969">Cilium</keyword>
<reference evidence="2 3" key="1">
    <citation type="submission" date="2021-06" db="EMBL/GenBank/DDBJ databases">
        <authorList>
            <person name="Sun Q."/>
            <person name="Li D."/>
        </authorList>
    </citation>
    <scope>NUCLEOTIDE SEQUENCE [LARGE SCALE GENOMIC DNA]</scope>
    <source>
        <strain evidence="2 3">MSJ-11</strain>
    </source>
</reference>
<feature type="coiled-coil region" evidence="1">
    <location>
        <begin position="26"/>
        <end position="53"/>
    </location>
</feature>
<proteinExistence type="predicted"/>
<dbReference type="NCBIfam" id="TIGR02473">
    <property type="entry name" value="flagell_FliJ"/>
    <property type="match status" value="1"/>
</dbReference>
<keyword evidence="2" id="KW-0966">Cell projection</keyword>
<name>A0ABS6ECW7_9CLOT</name>
<dbReference type="Proteomes" id="UP000726170">
    <property type="component" value="Unassembled WGS sequence"/>
</dbReference>
<dbReference type="Pfam" id="PF02050">
    <property type="entry name" value="FliJ"/>
    <property type="match status" value="1"/>
</dbReference>
<evidence type="ECO:0000313" key="3">
    <source>
        <dbReference type="Proteomes" id="UP000726170"/>
    </source>
</evidence>
<comment type="caution">
    <text evidence="2">The sequence shown here is derived from an EMBL/GenBank/DDBJ whole genome shotgun (WGS) entry which is preliminary data.</text>
</comment>
<keyword evidence="2" id="KW-0282">Flagellum</keyword>
<dbReference type="RefSeq" id="WP_216437439.1">
    <property type="nucleotide sequence ID" value="NZ_JAHLQF010000001.1"/>
</dbReference>
<gene>
    <name evidence="2" type="primary">fliJ</name>
    <name evidence="2" type="ORF">KQI86_01765</name>
</gene>
<dbReference type="EMBL" id="JAHLQF010000001">
    <property type="protein sequence ID" value="MBU5483034.1"/>
    <property type="molecule type" value="Genomic_DNA"/>
</dbReference>
<protein>
    <submittedName>
        <fullName evidence="2">Flagellar export protein FliJ</fullName>
    </submittedName>
</protein>
<organism evidence="2 3">
    <name type="scientific">Clostridium mobile</name>
    <dbReference type="NCBI Taxonomy" id="2841512"/>
    <lineage>
        <taxon>Bacteria</taxon>
        <taxon>Bacillati</taxon>
        <taxon>Bacillota</taxon>
        <taxon>Clostridia</taxon>
        <taxon>Eubacteriales</taxon>
        <taxon>Clostridiaceae</taxon>
        <taxon>Clostridium</taxon>
    </lineage>
</organism>
<sequence length="150" mass="18118">MKKYSFRLQKLLDIRIDKEEECKRTFQKVQKDKFEAENKLNDLKNSYKKHNRVEQEDTTIERKMRQQYLSTLSNSINVATTDLEKKIKVVDDVRVELKQKQMDRKTVEILKEKSWQNYLKEQEAIEQKCNDEFALYGFFRNLKGGELSDR</sequence>
<accession>A0ABS6ECW7</accession>
<keyword evidence="1" id="KW-0175">Coiled coil</keyword>
<keyword evidence="3" id="KW-1185">Reference proteome</keyword>
<evidence type="ECO:0000313" key="2">
    <source>
        <dbReference type="EMBL" id="MBU5483034.1"/>
    </source>
</evidence>
<dbReference type="InterPro" id="IPR012823">
    <property type="entry name" value="Flagell_FliJ"/>
</dbReference>
<evidence type="ECO:0000256" key="1">
    <source>
        <dbReference type="SAM" id="Coils"/>
    </source>
</evidence>